<feature type="non-terminal residue" evidence="1">
    <location>
        <position position="252"/>
    </location>
</feature>
<evidence type="ECO:0008006" key="2">
    <source>
        <dbReference type="Google" id="ProtNLM"/>
    </source>
</evidence>
<dbReference type="GO" id="GO:0008781">
    <property type="term" value="F:N-acylneuraminate cytidylyltransferase activity"/>
    <property type="evidence" value="ECO:0007669"/>
    <property type="project" value="TreeGrafter"/>
</dbReference>
<dbReference type="PANTHER" id="PTHR21485:SF3">
    <property type="entry name" value="N-ACYLNEURAMINATE CYTIDYLYLTRANSFERASE"/>
    <property type="match status" value="1"/>
</dbReference>
<comment type="caution">
    <text evidence="1">The sequence shown here is derived from an EMBL/GenBank/DDBJ whole genome shotgun (WGS) entry which is preliminary data.</text>
</comment>
<dbReference type="AlphaFoldDB" id="A0A0F8YGI6"/>
<dbReference type="Gene3D" id="3.90.550.10">
    <property type="entry name" value="Spore Coat Polysaccharide Biosynthesis Protein SpsA, Chain A"/>
    <property type="match status" value="1"/>
</dbReference>
<dbReference type="InterPro" id="IPR003329">
    <property type="entry name" value="Cytidylyl_trans"/>
</dbReference>
<dbReference type="SUPFAM" id="SSF53448">
    <property type="entry name" value="Nucleotide-diphospho-sugar transferases"/>
    <property type="match status" value="1"/>
</dbReference>
<proteinExistence type="predicted"/>
<sequence length="252" mass="28233">MIDMNNVYNVLAVILARGGSKGIKGKNIYPIRHHPLIAYTISAALHSKYVTDLVVSTDSEKIASVAKEYGANVPFMRPDDLAGDKVPSVDALSHACVETEKAYGKRYDYIIELPCVAPLRDHNHIDEALEKLFETQCDSVISVTSTGEKHPIRLKKIVDDQICDFCSEYPEPAIGSRRQDLKPESFVRNGAIYSMTRKTLVDDHSRHGKDSRPYIMPTEKSINIDEPFDLKIADFLISSGLCNNKPKREKLL</sequence>
<protein>
    <recommendedName>
        <fullName evidence="2">Cytidylyltransferase</fullName>
    </recommendedName>
</protein>
<evidence type="ECO:0000313" key="1">
    <source>
        <dbReference type="EMBL" id="KKK80512.1"/>
    </source>
</evidence>
<dbReference type="Pfam" id="PF02348">
    <property type="entry name" value="CTP_transf_3"/>
    <property type="match status" value="1"/>
</dbReference>
<dbReference type="PANTHER" id="PTHR21485">
    <property type="entry name" value="HAD SUPERFAMILY MEMBERS CMAS AND KDSC"/>
    <property type="match status" value="1"/>
</dbReference>
<dbReference type="CDD" id="cd02513">
    <property type="entry name" value="CMP-NeuAc_Synthase"/>
    <property type="match status" value="1"/>
</dbReference>
<name>A0A0F8YGI6_9ZZZZ</name>
<accession>A0A0F8YGI6</accession>
<dbReference type="EMBL" id="LAZR01053548">
    <property type="protein sequence ID" value="KKK80512.1"/>
    <property type="molecule type" value="Genomic_DNA"/>
</dbReference>
<dbReference type="InterPro" id="IPR050793">
    <property type="entry name" value="CMP-NeuNAc_synthase"/>
</dbReference>
<dbReference type="InterPro" id="IPR029044">
    <property type="entry name" value="Nucleotide-diphossugar_trans"/>
</dbReference>
<reference evidence="1" key="1">
    <citation type="journal article" date="2015" name="Nature">
        <title>Complex archaea that bridge the gap between prokaryotes and eukaryotes.</title>
        <authorList>
            <person name="Spang A."/>
            <person name="Saw J.H."/>
            <person name="Jorgensen S.L."/>
            <person name="Zaremba-Niedzwiedzka K."/>
            <person name="Martijn J."/>
            <person name="Lind A.E."/>
            <person name="van Eijk R."/>
            <person name="Schleper C."/>
            <person name="Guy L."/>
            <person name="Ettema T.J."/>
        </authorList>
    </citation>
    <scope>NUCLEOTIDE SEQUENCE</scope>
</reference>
<organism evidence="1">
    <name type="scientific">marine sediment metagenome</name>
    <dbReference type="NCBI Taxonomy" id="412755"/>
    <lineage>
        <taxon>unclassified sequences</taxon>
        <taxon>metagenomes</taxon>
        <taxon>ecological metagenomes</taxon>
    </lineage>
</organism>
<gene>
    <name evidence="1" type="ORF">LCGC14_2822760</name>
</gene>